<organism evidence="5 8">
    <name type="scientific">Clostridium pasteurianum DSM 525 = ATCC 6013</name>
    <dbReference type="NCBI Taxonomy" id="1262449"/>
    <lineage>
        <taxon>Bacteria</taxon>
        <taxon>Bacillati</taxon>
        <taxon>Bacillota</taxon>
        <taxon>Clostridia</taxon>
        <taxon>Eubacteriales</taxon>
        <taxon>Clostridiaceae</taxon>
        <taxon>Clostridium</taxon>
    </lineage>
</organism>
<sequence length="164" mass="17757">MAISTAILTISDKGSKNERKDTTGPSIDNTLPRDKYSIDYYKIVPDELDLIKKELIYLCDTLKVNLILTNGGTGFSKRDVTPEATLAVIERQVPGIPEAMRSQSLKITPKAMLSRAVSGIRKNTLIINLPGSPKGAVENLEVVLPALPHGIDILTGNASECGRK</sequence>
<reference evidence="5 8" key="1">
    <citation type="journal article" date="2015" name="Genome Announc.">
        <title>Complete Genome Sequence of the Nitrogen-Fixing and Solvent-Producing Clostridium pasteurianum DSM 525.</title>
        <authorList>
            <person name="Poehlein A."/>
            <person name="Grosse-Honebrink A."/>
            <person name="Zhang Y."/>
            <person name="Minton N.P."/>
            <person name="Daniel R."/>
        </authorList>
    </citation>
    <scope>NUCLEOTIDE SEQUENCE [LARGE SCALE GENOMIC DNA]</scope>
    <source>
        <strain evidence="5">DSM 525</strain>
        <strain evidence="8">DSM 525 / ATCC 6013</strain>
    </source>
</reference>
<reference evidence="6" key="2">
    <citation type="submission" date="2015-10" db="EMBL/GenBank/DDBJ databases">
        <title>Improved Draft Genome Sequence of Clostridium pasteurianum Strain ATCC 6013 (DSM 525) Using a Hybrid Next-Generation Sequencing Approach.</title>
        <authorList>
            <person name="Pyne M.E."/>
            <person name="Utturkar S.M."/>
            <person name="Brown S.D."/>
            <person name="Moo-Young M."/>
            <person name="Chung D.A."/>
            <person name="Chou P.C."/>
        </authorList>
    </citation>
    <scope>NUCLEOTIDE SEQUENCE</scope>
    <source>
        <strain evidence="6">ATCC 6013</strain>
    </source>
</reference>
<comment type="pathway">
    <text evidence="2">Cofactor biosynthesis; molybdopterin biosynthesis.</text>
</comment>
<reference evidence="6 7" key="3">
    <citation type="journal article" name="Genome Announc.">
        <title>Improved Draft Genome Sequence of Clostridium pasteurianum Strain ATCC 6013 (DSM 525) Using a Hybrid Next-Generation Sequencing Approach.</title>
        <authorList>
            <person name="Pyne M.E."/>
            <person name="Utturkar S."/>
            <person name="Brown S.D."/>
            <person name="Moo-Young M."/>
            <person name="Chung D.A."/>
            <person name="Chou C.P."/>
        </authorList>
    </citation>
    <scope>NUCLEOTIDE SEQUENCE [LARGE SCALE GENOMIC DNA]</scope>
    <source>
        <strain evidence="6 7">ATCC 6013</strain>
    </source>
</reference>
<dbReference type="EC" id="2.7.7.75" evidence="5"/>
<dbReference type="PATRIC" id="fig|1262449.3.peg.1942"/>
<dbReference type="PANTHER" id="PTHR43764">
    <property type="entry name" value="MOLYBDENUM COFACTOR BIOSYNTHESIS"/>
    <property type="match status" value="1"/>
</dbReference>
<evidence type="ECO:0000313" key="8">
    <source>
        <dbReference type="Proteomes" id="UP000030905"/>
    </source>
</evidence>
<dbReference type="NCBIfam" id="TIGR00177">
    <property type="entry name" value="molyb_syn"/>
    <property type="match status" value="1"/>
</dbReference>
<dbReference type="InterPro" id="IPR051920">
    <property type="entry name" value="MPT_Adenylyltrnsfr/MoaC-Rel"/>
</dbReference>
<dbReference type="AlphaFoldDB" id="A0A0H3J7Z9"/>
<dbReference type="PANTHER" id="PTHR43764:SF1">
    <property type="entry name" value="MOLYBDOPTERIN MOLYBDOTRANSFERASE"/>
    <property type="match status" value="1"/>
</dbReference>
<keyword evidence="5" id="KW-0548">Nucleotidyltransferase</keyword>
<protein>
    <submittedName>
        <fullName evidence="6">Molybdenum cofactor synthesis domain containing protein</fullName>
    </submittedName>
    <submittedName>
        <fullName evidence="5">Molybdopterin adenylyltransferase</fullName>
        <ecNumber evidence="5">2.7.7.75</ecNumber>
    </submittedName>
</protein>
<proteinExistence type="predicted"/>
<dbReference type="EMBL" id="JPGY02000001">
    <property type="protein sequence ID" value="KRU12879.1"/>
    <property type="molecule type" value="Genomic_DNA"/>
</dbReference>
<evidence type="ECO:0000256" key="3">
    <source>
        <dbReference type="ARBA" id="ARBA00023150"/>
    </source>
</evidence>
<dbReference type="Proteomes" id="UP000028042">
    <property type="component" value="Unassembled WGS sequence"/>
</dbReference>
<keyword evidence="3" id="KW-0501">Molybdenum cofactor biosynthesis</keyword>
<dbReference type="Proteomes" id="UP000030905">
    <property type="component" value="Chromosome"/>
</dbReference>
<dbReference type="InterPro" id="IPR036425">
    <property type="entry name" value="MoaB/Mog-like_dom_sf"/>
</dbReference>
<dbReference type="SMART" id="SM00852">
    <property type="entry name" value="MoCF_biosynth"/>
    <property type="match status" value="1"/>
</dbReference>
<evidence type="ECO:0000313" key="7">
    <source>
        <dbReference type="Proteomes" id="UP000028042"/>
    </source>
</evidence>
<dbReference type="PROSITE" id="PS01078">
    <property type="entry name" value="MOCF_BIOSYNTHESIS_1"/>
    <property type="match status" value="1"/>
</dbReference>
<dbReference type="SUPFAM" id="SSF53218">
    <property type="entry name" value="Molybdenum cofactor biosynthesis proteins"/>
    <property type="match status" value="1"/>
</dbReference>
<dbReference type="Pfam" id="PF00994">
    <property type="entry name" value="MoCF_biosynth"/>
    <property type="match status" value="1"/>
</dbReference>
<evidence type="ECO:0000256" key="1">
    <source>
        <dbReference type="ARBA" id="ARBA00003487"/>
    </source>
</evidence>
<dbReference type="EMBL" id="CP009268">
    <property type="protein sequence ID" value="AJA51113.1"/>
    <property type="molecule type" value="Genomic_DNA"/>
</dbReference>
<gene>
    <name evidence="5" type="primary">mog</name>
    <name evidence="5" type="ORF">CLPA_c10250</name>
    <name evidence="6" type="ORF">CP6013_02127</name>
</gene>
<dbReference type="GeneID" id="93073223"/>
<dbReference type="eggNOG" id="COG0521">
    <property type="taxonomic scope" value="Bacteria"/>
</dbReference>
<feature type="domain" description="MoaB/Mog" evidence="4">
    <location>
        <begin position="6"/>
        <end position="150"/>
    </location>
</feature>
<evidence type="ECO:0000313" key="5">
    <source>
        <dbReference type="EMBL" id="AJA51113.1"/>
    </source>
</evidence>
<keyword evidence="8" id="KW-1185">Reference proteome</keyword>
<dbReference type="GO" id="GO:0006777">
    <property type="term" value="P:Mo-molybdopterin cofactor biosynthetic process"/>
    <property type="evidence" value="ECO:0007669"/>
    <property type="project" value="UniProtKB-KW"/>
</dbReference>
<dbReference type="RefSeq" id="WP_003444677.1">
    <property type="nucleotide sequence ID" value="NZ_ANZB01000005.1"/>
</dbReference>
<comment type="function">
    <text evidence="1">May be involved in the biosynthesis of molybdopterin.</text>
</comment>
<dbReference type="KEGG" id="cpae:CPAST_c10250"/>
<name>A0A0H3J7Z9_CLOPA</name>
<dbReference type="InterPro" id="IPR008284">
    <property type="entry name" value="MoCF_biosynth_CS"/>
</dbReference>
<dbReference type="InterPro" id="IPR001453">
    <property type="entry name" value="MoaB/Mog_dom"/>
</dbReference>
<dbReference type="Gene3D" id="3.40.980.10">
    <property type="entry name" value="MoaB/Mog-like domain"/>
    <property type="match status" value="1"/>
</dbReference>
<dbReference type="KEGG" id="cpat:CLPA_c10250"/>
<evidence type="ECO:0000256" key="2">
    <source>
        <dbReference type="ARBA" id="ARBA00005046"/>
    </source>
</evidence>
<keyword evidence="5" id="KW-0808">Transferase</keyword>
<dbReference type="GO" id="GO:0061598">
    <property type="term" value="F:molybdopterin adenylyltransferase activity"/>
    <property type="evidence" value="ECO:0007669"/>
    <property type="project" value="UniProtKB-EC"/>
</dbReference>
<evidence type="ECO:0000259" key="4">
    <source>
        <dbReference type="SMART" id="SM00852"/>
    </source>
</evidence>
<dbReference type="CDD" id="cd00886">
    <property type="entry name" value="MogA_MoaB"/>
    <property type="match status" value="1"/>
</dbReference>
<dbReference type="UniPathway" id="UPA00344"/>
<accession>A0A0H3J7Z9</accession>
<evidence type="ECO:0000313" key="6">
    <source>
        <dbReference type="EMBL" id="KRU12879.1"/>
    </source>
</evidence>